<proteinExistence type="predicted"/>
<organism evidence="1 2">
    <name type="scientific">Nonomuraea monospora</name>
    <dbReference type="NCBI Taxonomy" id="568818"/>
    <lineage>
        <taxon>Bacteria</taxon>
        <taxon>Bacillati</taxon>
        <taxon>Actinomycetota</taxon>
        <taxon>Actinomycetes</taxon>
        <taxon>Streptosporangiales</taxon>
        <taxon>Streptosporangiaceae</taxon>
        <taxon>Nonomuraea</taxon>
    </lineage>
</organism>
<evidence type="ECO:0000313" key="2">
    <source>
        <dbReference type="Proteomes" id="UP001499843"/>
    </source>
</evidence>
<protein>
    <submittedName>
        <fullName evidence="1">Uncharacterized protein</fullName>
    </submittedName>
</protein>
<keyword evidence="2" id="KW-1185">Reference proteome</keyword>
<comment type="caution">
    <text evidence="1">The sequence shown here is derived from an EMBL/GenBank/DDBJ whole genome shotgun (WGS) entry which is preliminary data.</text>
</comment>
<dbReference type="Proteomes" id="UP001499843">
    <property type="component" value="Unassembled WGS sequence"/>
</dbReference>
<dbReference type="EMBL" id="BAAAQX010000015">
    <property type="protein sequence ID" value="GAA2210182.1"/>
    <property type="molecule type" value="Genomic_DNA"/>
</dbReference>
<accession>A0ABP5PEI5</accession>
<sequence>MLRMGEFLAVSAFMTEDADAVRAAAGRFFAAHFCPAATPAASPVTDDDVLLFPPANRWTVVMWPPYFADLAAVEPISRDLEVVASTVRIHDGDYWSHALVRDGVTVDRFASMPDYFTDDAREIARLADKYAGRASVVAEAVGCPVETIAPYFAGGGRAFAEDEFELDDPWVFVDFWGRIGVRYPEDVSAFAGRLRLTPGWLDKLPSGDAEL</sequence>
<name>A0ABP5PEI5_9ACTN</name>
<evidence type="ECO:0000313" key="1">
    <source>
        <dbReference type="EMBL" id="GAA2210182.1"/>
    </source>
</evidence>
<gene>
    <name evidence="1" type="ORF">GCM10009850_056410</name>
</gene>
<reference evidence="2" key="1">
    <citation type="journal article" date="2019" name="Int. J. Syst. Evol. Microbiol.">
        <title>The Global Catalogue of Microorganisms (GCM) 10K type strain sequencing project: providing services to taxonomists for standard genome sequencing and annotation.</title>
        <authorList>
            <consortium name="The Broad Institute Genomics Platform"/>
            <consortium name="The Broad Institute Genome Sequencing Center for Infectious Disease"/>
            <person name="Wu L."/>
            <person name="Ma J."/>
        </authorList>
    </citation>
    <scope>NUCLEOTIDE SEQUENCE [LARGE SCALE GENOMIC DNA]</scope>
    <source>
        <strain evidence="2">JCM 16114</strain>
    </source>
</reference>